<comment type="subunit">
    <text evidence="11">Component of the nexin-dynein regulatory complex (N-DRC). Interacts with CFAP52.</text>
</comment>
<comment type="subcellular location">
    <subcellularLocation>
        <location evidence="2">Cytoplasm</location>
        <location evidence="2">Cytoskeleton</location>
        <location evidence="2">Flagellum axoneme</location>
    </subcellularLocation>
</comment>
<evidence type="ECO:0000256" key="5">
    <source>
        <dbReference type="ARBA" id="ARBA00022490"/>
    </source>
</evidence>
<evidence type="ECO:0000256" key="9">
    <source>
        <dbReference type="ARBA" id="ARBA00023273"/>
    </source>
</evidence>
<name>A0AA47MKQ9_MERPO</name>
<evidence type="ECO:0000256" key="8">
    <source>
        <dbReference type="ARBA" id="ARBA00023212"/>
    </source>
</evidence>
<feature type="region of interest" description="Disordered" evidence="13">
    <location>
        <begin position="93"/>
        <end position="130"/>
    </location>
</feature>
<evidence type="ECO:0000256" key="13">
    <source>
        <dbReference type="SAM" id="MobiDB-lite"/>
    </source>
</evidence>
<evidence type="ECO:0000256" key="10">
    <source>
        <dbReference type="ARBA" id="ARBA00032180"/>
    </source>
</evidence>
<evidence type="ECO:0000256" key="1">
    <source>
        <dbReference type="ARBA" id="ARBA00003029"/>
    </source>
</evidence>
<dbReference type="InterPro" id="IPR042815">
    <property type="entry name" value="DRC10"/>
</dbReference>
<comment type="function">
    <text evidence="1">Component of the nexin-dynein regulatory complex (N-DRC), a key regulator of ciliary/flagellar motility which maintains the alignment and integrity of the distal axoneme and regulates microtubule sliding in motile axonemes.</text>
</comment>
<dbReference type="PANTHER" id="PTHR31598:SF1">
    <property type="entry name" value="DYNEIN REGULATORY COMPLEX PROTEIN 10"/>
    <property type="match status" value="1"/>
</dbReference>
<evidence type="ECO:0000256" key="2">
    <source>
        <dbReference type="ARBA" id="ARBA00004611"/>
    </source>
</evidence>
<reference evidence="14" key="1">
    <citation type="journal article" date="2023" name="Front. Mar. Sci.">
        <title>A new Merluccius polli reference genome to investigate the effects of global change in West African waters.</title>
        <authorList>
            <person name="Mateo J.L."/>
            <person name="Blanco-Fernandez C."/>
            <person name="Garcia-Vazquez E."/>
            <person name="Machado-Schiaffino G."/>
        </authorList>
    </citation>
    <scope>NUCLEOTIDE SEQUENCE</scope>
    <source>
        <strain evidence="14">C29</strain>
        <tissue evidence="14">Fin</tissue>
    </source>
</reference>
<dbReference type="PROSITE" id="PS50096">
    <property type="entry name" value="IQ"/>
    <property type="match status" value="1"/>
</dbReference>
<evidence type="ECO:0000256" key="11">
    <source>
        <dbReference type="ARBA" id="ARBA00046836"/>
    </source>
</evidence>
<dbReference type="AlphaFoldDB" id="A0AA47MKQ9"/>
<keyword evidence="15" id="KW-1185">Reference proteome</keyword>
<comment type="caution">
    <text evidence="14">The sequence shown here is derived from an EMBL/GenBank/DDBJ whole genome shotgun (WGS) entry which is preliminary data.</text>
</comment>
<feature type="region of interest" description="Disordered" evidence="13">
    <location>
        <begin position="1"/>
        <end position="20"/>
    </location>
</feature>
<feature type="region of interest" description="Disordered" evidence="13">
    <location>
        <begin position="411"/>
        <end position="431"/>
    </location>
</feature>
<evidence type="ECO:0000256" key="7">
    <source>
        <dbReference type="ARBA" id="ARBA00023069"/>
    </source>
</evidence>
<keyword evidence="7" id="KW-0969">Cilium</keyword>
<feature type="coiled-coil region" evidence="12">
    <location>
        <begin position="332"/>
        <end position="373"/>
    </location>
</feature>
<keyword evidence="6" id="KW-0282">Flagellum</keyword>
<dbReference type="Proteomes" id="UP001174136">
    <property type="component" value="Unassembled WGS sequence"/>
</dbReference>
<evidence type="ECO:0000256" key="6">
    <source>
        <dbReference type="ARBA" id="ARBA00022846"/>
    </source>
</evidence>
<feature type="region of interest" description="Disordered" evidence="13">
    <location>
        <begin position="255"/>
        <end position="282"/>
    </location>
</feature>
<keyword evidence="5" id="KW-0963">Cytoplasm</keyword>
<sequence length="431" mass="48347">MSSEVKPVSAGPSPDPTSRLISEEALKMLAPSQRKLSSPAAQRVAAVMEDCIRRVEIVAMLPAVLRDLDRLSPGLDDEELGAALRRHGLLAERLDRLEDPPSPGPGGVQPGDESEEEAAAAAGRRTRAELEKDLQGSLRDVLRRLRDHPTALGVLRAEAEARGWGPSGEAMRGLNGGLRGLHGVLVKRLLTDPAKERQQARFIQDLSRRHAGNLDLLAALEEKVAAATEEREAKISKQDAVIAKLQSSLQQREKSSRDFVLRTQQDAEKQSQSDTKTWEGRQTRMQQEVDQLTLQLNTLVLQNREIETALRKKRYKVETEIENWLQKYDADMGEKQAELEEVGAAFEEEKQELRELEESYSVLAVEYDQIMEERRLEEEMRREELRELGLKTGGALVIQAWWRGHCVRKALKAKSKSKSKKPKKGKGKKGK</sequence>
<keyword evidence="9" id="KW-0966">Cell projection</keyword>
<evidence type="ECO:0000256" key="4">
    <source>
        <dbReference type="ARBA" id="ARBA00021752"/>
    </source>
</evidence>
<dbReference type="PANTHER" id="PTHR31598">
    <property type="entry name" value="IQ DOMAIN-CONTAINING PROTEIN D"/>
    <property type="match status" value="1"/>
</dbReference>
<keyword evidence="8" id="KW-0206">Cytoskeleton</keyword>
<evidence type="ECO:0000256" key="12">
    <source>
        <dbReference type="SAM" id="Coils"/>
    </source>
</evidence>
<keyword evidence="12" id="KW-0175">Coiled coil</keyword>
<comment type="similarity">
    <text evidence="3">Belongs to the DRC10 family.</text>
</comment>
<gene>
    <name evidence="14" type="primary">IQCD</name>
    <name evidence="14" type="ORF">N1851_020261</name>
</gene>
<evidence type="ECO:0000313" key="15">
    <source>
        <dbReference type="Proteomes" id="UP001174136"/>
    </source>
</evidence>
<organism evidence="14 15">
    <name type="scientific">Merluccius polli</name>
    <name type="common">Benguela hake</name>
    <name type="synonym">Merluccius cadenati</name>
    <dbReference type="NCBI Taxonomy" id="89951"/>
    <lineage>
        <taxon>Eukaryota</taxon>
        <taxon>Metazoa</taxon>
        <taxon>Chordata</taxon>
        <taxon>Craniata</taxon>
        <taxon>Vertebrata</taxon>
        <taxon>Euteleostomi</taxon>
        <taxon>Actinopterygii</taxon>
        <taxon>Neopterygii</taxon>
        <taxon>Teleostei</taxon>
        <taxon>Neoteleostei</taxon>
        <taxon>Acanthomorphata</taxon>
        <taxon>Zeiogadaria</taxon>
        <taxon>Gadariae</taxon>
        <taxon>Gadiformes</taxon>
        <taxon>Gadoidei</taxon>
        <taxon>Merlucciidae</taxon>
        <taxon>Merluccius</taxon>
    </lineage>
</organism>
<dbReference type="InterPro" id="IPR000048">
    <property type="entry name" value="IQ_motif_EF-hand-BS"/>
</dbReference>
<evidence type="ECO:0000256" key="3">
    <source>
        <dbReference type="ARBA" id="ARBA00009071"/>
    </source>
</evidence>
<proteinExistence type="inferred from homology"/>
<dbReference type="SMART" id="SM00015">
    <property type="entry name" value="IQ"/>
    <property type="match status" value="1"/>
</dbReference>
<evidence type="ECO:0000313" key="14">
    <source>
        <dbReference type="EMBL" id="KAK0142064.1"/>
    </source>
</evidence>
<accession>A0AA47MKQ9</accession>
<protein>
    <recommendedName>
        <fullName evidence="4">Dynein regulatory complex protein 10</fullName>
    </recommendedName>
    <alternativeName>
        <fullName evidence="10">IQ domain-containing protein D</fullName>
    </alternativeName>
</protein>
<dbReference type="EMBL" id="JAOPHQ010003711">
    <property type="protein sequence ID" value="KAK0142064.1"/>
    <property type="molecule type" value="Genomic_DNA"/>
</dbReference>